<dbReference type="Pfam" id="PF14760">
    <property type="entry name" value="Rnk_N"/>
    <property type="match status" value="1"/>
</dbReference>
<sequence>MSIPPHIRMSATDLARIETLLETLTPQQCPGLETLEAELARAEILPLAQMPDNVVRMHSRVRFRLLPGDSEFCLTLVYPHEVQGQQERISILAPVGSALLGLTVGDRIDWPGPGGKPLRVELIDVSHAAL</sequence>
<dbReference type="RefSeq" id="WP_377151096.1">
    <property type="nucleotide sequence ID" value="NZ_JBHSAF010000003.1"/>
</dbReference>
<evidence type="ECO:0000259" key="2">
    <source>
        <dbReference type="Pfam" id="PF14760"/>
    </source>
</evidence>
<dbReference type="GO" id="GO:0016301">
    <property type="term" value="F:kinase activity"/>
    <property type="evidence" value="ECO:0007669"/>
    <property type="project" value="UniProtKB-KW"/>
</dbReference>
<dbReference type="InterPro" id="IPR001437">
    <property type="entry name" value="Tscrpt_elong_fac_GreA/B_C"/>
</dbReference>
<comment type="caution">
    <text evidence="3">The sequence shown here is derived from an EMBL/GenBank/DDBJ whole genome shotgun (WGS) entry which is preliminary data.</text>
</comment>
<feature type="domain" description="Transcription elongation factor GreA/GreB C-terminal" evidence="1">
    <location>
        <begin position="51"/>
        <end position="126"/>
    </location>
</feature>
<evidence type="ECO:0000313" key="3">
    <source>
        <dbReference type="EMBL" id="MFC3912886.1"/>
    </source>
</evidence>
<gene>
    <name evidence="3" type="primary">rnk</name>
    <name evidence="3" type="ORF">ACFOSS_05340</name>
</gene>
<feature type="domain" description="Regulator of nucleoside diphosphate kinase N-terminal" evidence="2">
    <location>
        <begin position="5"/>
        <end position="44"/>
    </location>
</feature>
<dbReference type="Gene3D" id="1.10.286.20">
    <property type="match status" value="1"/>
</dbReference>
<dbReference type="PANTHER" id="PTHR30437">
    <property type="entry name" value="TRANSCRIPTION ELONGATION FACTOR GREA"/>
    <property type="match status" value="1"/>
</dbReference>
<evidence type="ECO:0000313" key="4">
    <source>
        <dbReference type="Proteomes" id="UP001595692"/>
    </source>
</evidence>
<keyword evidence="4" id="KW-1185">Reference proteome</keyword>
<proteinExistence type="predicted"/>
<reference evidence="4" key="1">
    <citation type="journal article" date="2019" name="Int. J. Syst. Evol. Microbiol.">
        <title>The Global Catalogue of Microorganisms (GCM) 10K type strain sequencing project: providing services to taxonomists for standard genome sequencing and annotation.</title>
        <authorList>
            <consortium name="The Broad Institute Genomics Platform"/>
            <consortium name="The Broad Institute Genome Sequencing Center for Infectious Disease"/>
            <person name="Wu L."/>
            <person name="Ma J."/>
        </authorList>
    </citation>
    <scope>NUCLEOTIDE SEQUENCE [LARGE SCALE GENOMIC DNA]</scope>
    <source>
        <strain evidence="4">CCUG 54939</strain>
    </source>
</reference>
<name>A0ABV8CL38_9GAMM</name>
<dbReference type="InterPro" id="IPR029462">
    <property type="entry name" value="Rnk_N"/>
</dbReference>
<dbReference type="InterPro" id="IPR023459">
    <property type="entry name" value="Tscrpt_elong_fac_GreA/B_fam"/>
</dbReference>
<organism evidence="3 4">
    <name type="scientific">Pseudaeromonas sharmana</name>
    <dbReference type="NCBI Taxonomy" id="328412"/>
    <lineage>
        <taxon>Bacteria</taxon>
        <taxon>Pseudomonadati</taxon>
        <taxon>Pseudomonadota</taxon>
        <taxon>Gammaproteobacteria</taxon>
        <taxon>Aeromonadales</taxon>
        <taxon>Aeromonadaceae</taxon>
        <taxon>Pseudaeromonas</taxon>
    </lineage>
</organism>
<dbReference type="EMBL" id="JBHSAF010000003">
    <property type="protein sequence ID" value="MFC3912886.1"/>
    <property type="molecule type" value="Genomic_DNA"/>
</dbReference>
<evidence type="ECO:0000259" key="1">
    <source>
        <dbReference type="Pfam" id="PF01272"/>
    </source>
</evidence>
<dbReference type="Proteomes" id="UP001595692">
    <property type="component" value="Unassembled WGS sequence"/>
</dbReference>
<dbReference type="InterPro" id="IPR036953">
    <property type="entry name" value="GreA/GreB_C_sf"/>
</dbReference>
<dbReference type="Pfam" id="PF01272">
    <property type="entry name" value="GreA_GreB"/>
    <property type="match status" value="1"/>
</dbReference>
<dbReference type="Gene3D" id="3.10.50.30">
    <property type="entry name" value="Transcription elongation factor, GreA/GreB, C-terminal domain"/>
    <property type="match status" value="1"/>
</dbReference>
<accession>A0ABV8CL38</accession>
<dbReference type="SUPFAM" id="SSF54534">
    <property type="entry name" value="FKBP-like"/>
    <property type="match status" value="1"/>
</dbReference>
<keyword evidence="3" id="KW-0808">Transferase</keyword>
<protein>
    <submittedName>
        <fullName evidence="3">Nucleoside diphosphate kinase regulator</fullName>
    </submittedName>
</protein>
<dbReference type="NCBIfam" id="NF004396">
    <property type="entry name" value="PRK05753.1"/>
    <property type="match status" value="1"/>
</dbReference>
<dbReference type="PANTHER" id="PTHR30437:SF5">
    <property type="entry name" value="REGULATOR OF NUCLEOSIDE DIPHOSPHATE KINASE"/>
    <property type="match status" value="1"/>
</dbReference>
<keyword evidence="3" id="KW-0418">Kinase</keyword>